<dbReference type="PANTHER" id="PTHR43280:SF2">
    <property type="entry name" value="HTH-TYPE TRANSCRIPTIONAL REGULATOR EXSA"/>
    <property type="match status" value="1"/>
</dbReference>
<dbReference type="InterPro" id="IPR020449">
    <property type="entry name" value="Tscrpt_reg_AraC-type_HTH"/>
</dbReference>
<feature type="domain" description="HTH araC/xylS-type" evidence="4">
    <location>
        <begin position="168"/>
        <end position="266"/>
    </location>
</feature>
<gene>
    <name evidence="5" type="ORF">ACFQZX_01420</name>
</gene>
<name>A0ABW3APJ6_9SPHI</name>
<keyword evidence="6" id="KW-1185">Reference proteome</keyword>
<evidence type="ECO:0000256" key="2">
    <source>
        <dbReference type="ARBA" id="ARBA00023125"/>
    </source>
</evidence>
<evidence type="ECO:0000256" key="3">
    <source>
        <dbReference type="ARBA" id="ARBA00023163"/>
    </source>
</evidence>
<reference evidence="6" key="1">
    <citation type="journal article" date="2019" name="Int. J. Syst. Evol. Microbiol.">
        <title>The Global Catalogue of Microorganisms (GCM) 10K type strain sequencing project: providing services to taxonomists for standard genome sequencing and annotation.</title>
        <authorList>
            <consortium name="The Broad Institute Genomics Platform"/>
            <consortium name="The Broad Institute Genome Sequencing Center for Infectious Disease"/>
            <person name="Wu L."/>
            <person name="Ma J."/>
        </authorList>
    </citation>
    <scope>NUCLEOTIDE SEQUENCE [LARGE SCALE GENOMIC DNA]</scope>
    <source>
        <strain evidence="6">CCUG 61484</strain>
    </source>
</reference>
<dbReference type="SUPFAM" id="SSF51215">
    <property type="entry name" value="Regulatory protein AraC"/>
    <property type="match status" value="1"/>
</dbReference>
<dbReference type="InterPro" id="IPR018060">
    <property type="entry name" value="HTH_AraC"/>
</dbReference>
<dbReference type="InterPro" id="IPR009057">
    <property type="entry name" value="Homeodomain-like_sf"/>
</dbReference>
<dbReference type="InterPro" id="IPR037923">
    <property type="entry name" value="HTH-like"/>
</dbReference>
<dbReference type="EMBL" id="JBHTHZ010000001">
    <property type="protein sequence ID" value="MFD0792254.1"/>
    <property type="molecule type" value="Genomic_DNA"/>
</dbReference>
<accession>A0ABW3APJ6</accession>
<proteinExistence type="predicted"/>
<dbReference type="Proteomes" id="UP001597010">
    <property type="component" value="Unassembled WGS sequence"/>
</dbReference>
<organism evidence="5 6">
    <name type="scientific">Mucilaginibacter litoreus</name>
    <dbReference type="NCBI Taxonomy" id="1048221"/>
    <lineage>
        <taxon>Bacteria</taxon>
        <taxon>Pseudomonadati</taxon>
        <taxon>Bacteroidota</taxon>
        <taxon>Sphingobacteriia</taxon>
        <taxon>Sphingobacteriales</taxon>
        <taxon>Sphingobacteriaceae</taxon>
        <taxon>Mucilaginibacter</taxon>
    </lineage>
</organism>
<dbReference type="Pfam" id="PF02311">
    <property type="entry name" value="AraC_binding"/>
    <property type="match status" value="1"/>
</dbReference>
<dbReference type="PANTHER" id="PTHR43280">
    <property type="entry name" value="ARAC-FAMILY TRANSCRIPTIONAL REGULATOR"/>
    <property type="match status" value="1"/>
</dbReference>
<dbReference type="SMART" id="SM00342">
    <property type="entry name" value="HTH_ARAC"/>
    <property type="match status" value="1"/>
</dbReference>
<keyword evidence="3" id="KW-0804">Transcription</keyword>
<evidence type="ECO:0000259" key="4">
    <source>
        <dbReference type="PROSITE" id="PS01124"/>
    </source>
</evidence>
<evidence type="ECO:0000313" key="5">
    <source>
        <dbReference type="EMBL" id="MFD0792254.1"/>
    </source>
</evidence>
<evidence type="ECO:0000256" key="1">
    <source>
        <dbReference type="ARBA" id="ARBA00023015"/>
    </source>
</evidence>
<protein>
    <submittedName>
        <fullName evidence="5">Helix-turn-helix domain-containing protein</fullName>
    </submittedName>
</protein>
<sequence>METLQTGRFYGQTSQTLQFDFATITDTEYTHDRVDWHYHENAYFTFILQGNVIEGNRKEVYNCSAGSLLFHNWHDAHYNIKPKGYTRGFHVELHEHWFKNTGLNFSNLQGSFAVADPKSHLLFYNLFRESKGRDGMSSAPIEALLLQALADISAPEKYKVKQKPLWAEKLKQVLHDDISQKFTLQQLAEIADVHPVHLSRDFPKYFNTNFGDYVRALRIEKAFTLMHDTKLSLTEIALSCGFADQSHFLRCFKQFNNCKPSLYRQLLFS</sequence>
<dbReference type="InterPro" id="IPR003313">
    <property type="entry name" value="AraC-bd"/>
</dbReference>
<dbReference type="PRINTS" id="PR00032">
    <property type="entry name" value="HTHARAC"/>
</dbReference>
<dbReference type="Gene3D" id="1.10.10.60">
    <property type="entry name" value="Homeodomain-like"/>
    <property type="match status" value="2"/>
</dbReference>
<evidence type="ECO:0000313" key="6">
    <source>
        <dbReference type="Proteomes" id="UP001597010"/>
    </source>
</evidence>
<keyword evidence="1" id="KW-0805">Transcription regulation</keyword>
<dbReference type="RefSeq" id="WP_377110959.1">
    <property type="nucleotide sequence ID" value="NZ_JBHTHZ010000001.1"/>
</dbReference>
<dbReference type="PROSITE" id="PS01124">
    <property type="entry name" value="HTH_ARAC_FAMILY_2"/>
    <property type="match status" value="1"/>
</dbReference>
<dbReference type="SUPFAM" id="SSF46689">
    <property type="entry name" value="Homeodomain-like"/>
    <property type="match status" value="2"/>
</dbReference>
<dbReference type="Pfam" id="PF12833">
    <property type="entry name" value="HTH_18"/>
    <property type="match status" value="1"/>
</dbReference>
<comment type="caution">
    <text evidence="5">The sequence shown here is derived from an EMBL/GenBank/DDBJ whole genome shotgun (WGS) entry which is preliminary data.</text>
</comment>
<keyword evidence="2" id="KW-0238">DNA-binding</keyword>